<comment type="catalytic activity">
    <reaction evidence="1 8">
        <text>alpha-D-glucose = beta-D-glucose</text>
        <dbReference type="Rhea" id="RHEA:10264"/>
        <dbReference type="ChEBI" id="CHEBI:15903"/>
        <dbReference type="ChEBI" id="CHEBI:17925"/>
        <dbReference type="EC" id="5.1.3.3"/>
    </reaction>
</comment>
<evidence type="ECO:0000256" key="8">
    <source>
        <dbReference type="PIRNR" id="PIRNR005096"/>
    </source>
</evidence>
<dbReference type="CDD" id="cd09019">
    <property type="entry name" value="galactose_mutarotase_like"/>
    <property type="match status" value="1"/>
</dbReference>
<dbReference type="Proteomes" id="UP000674938">
    <property type="component" value="Unassembled WGS sequence"/>
</dbReference>
<comment type="similarity">
    <text evidence="3 8">Belongs to the aldose epimerase family.</text>
</comment>
<dbReference type="GO" id="GO:0033499">
    <property type="term" value="P:galactose catabolic process via UDP-galactose, Leloir pathway"/>
    <property type="evidence" value="ECO:0007669"/>
    <property type="project" value="TreeGrafter"/>
</dbReference>
<evidence type="ECO:0000256" key="10">
    <source>
        <dbReference type="PIRSR" id="PIRSR005096-2"/>
    </source>
</evidence>
<evidence type="ECO:0000256" key="9">
    <source>
        <dbReference type="PIRSR" id="PIRSR005096-1"/>
    </source>
</evidence>
<dbReference type="EC" id="5.1.3.3" evidence="4 8"/>
<dbReference type="GO" id="GO:0005737">
    <property type="term" value="C:cytoplasm"/>
    <property type="evidence" value="ECO:0007669"/>
    <property type="project" value="TreeGrafter"/>
</dbReference>
<keyword evidence="6 8" id="KW-0413">Isomerase</keyword>
<dbReference type="PANTHER" id="PTHR10091:SF0">
    <property type="entry name" value="GALACTOSE MUTAROTASE"/>
    <property type="match status" value="1"/>
</dbReference>
<name>A0A940PDG5_9ENTE</name>
<evidence type="ECO:0000313" key="12">
    <source>
        <dbReference type="EMBL" id="MBP1041496.1"/>
    </source>
</evidence>
<dbReference type="GO" id="GO:0004034">
    <property type="term" value="F:aldose 1-epimerase activity"/>
    <property type="evidence" value="ECO:0007669"/>
    <property type="project" value="UniProtKB-EC"/>
</dbReference>
<reference evidence="12" key="1">
    <citation type="submission" date="2020-12" db="EMBL/GenBank/DDBJ databases">
        <title>Vagococcus allomyrinae sp. nov. and Enterococcus lavae sp. nov., isolated from the larvae of Allomyrina dichotoma.</title>
        <authorList>
            <person name="Lee S.D."/>
        </authorList>
    </citation>
    <scope>NUCLEOTIDE SEQUENCE</scope>
    <source>
        <strain evidence="12">BWB3-3</strain>
    </source>
</reference>
<dbReference type="EMBL" id="JAEEGA010000006">
    <property type="protein sequence ID" value="MBP1041496.1"/>
    <property type="molecule type" value="Genomic_DNA"/>
</dbReference>
<dbReference type="GO" id="GO:0030246">
    <property type="term" value="F:carbohydrate binding"/>
    <property type="evidence" value="ECO:0007669"/>
    <property type="project" value="InterPro"/>
</dbReference>
<evidence type="ECO:0000256" key="7">
    <source>
        <dbReference type="ARBA" id="ARBA00023277"/>
    </source>
</evidence>
<accession>A0A940PDG5</accession>
<comment type="caution">
    <text evidence="12">The sequence shown here is derived from an EMBL/GenBank/DDBJ whole genome shotgun (WGS) entry which is preliminary data.</text>
</comment>
<proteinExistence type="inferred from homology"/>
<feature type="active site" description="Proton donor" evidence="9">
    <location>
        <position position="176"/>
    </location>
</feature>
<dbReference type="InterPro" id="IPR008183">
    <property type="entry name" value="Aldose_1/G6P_1-epimerase"/>
</dbReference>
<protein>
    <recommendedName>
        <fullName evidence="5 8">Aldose 1-epimerase</fullName>
        <ecNumber evidence="4 8">5.1.3.3</ecNumber>
    </recommendedName>
</protein>
<dbReference type="Pfam" id="PF01263">
    <property type="entry name" value="Aldose_epim"/>
    <property type="match status" value="1"/>
</dbReference>
<dbReference type="PANTHER" id="PTHR10091">
    <property type="entry name" value="ALDOSE-1-EPIMERASE"/>
    <property type="match status" value="1"/>
</dbReference>
<gene>
    <name evidence="12" type="ORF">I6N95_10810</name>
</gene>
<evidence type="ECO:0000256" key="11">
    <source>
        <dbReference type="PIRSR" id="PIRSR005096-3"/>
    </source>
</evidence>
<dbReference type="PROSITE" id="PS00545">
    <property type="entry name" value="ALDOSE_1_EPIMERASE"/>
    <property type="match status" value="1"/>
</dbReference>
<evidence type="ECO:0000256" key="4">
    <source>
        <dbReference type="ARBA" id="ARBA00013185"/>
    </source>
</evidence>
<organism evidence="12 13">
    <name type="scientific">Vagococcus allomyrinae</name>
    <dbReference type="NCBI Taxonomy" id="2794353"/>
    <lineage>
        <taxon>Bacteria</taxon>
        <taxon>Bacillati</taxon>
        <taxon>Bacillota</taxon>
        <taxon>Bacilli</taxon>
        <taxon>Lactobacillales</taxon>
        <taxon>Enterococcaceae</taxon>
        <taxon>Vagococcus</taxon>
    </lineage>
</organism>
<dbReference type="GO" id="GO:0006006">
    <property type="term" value="P:glucose metabolic process"/>
    <property type="evidence" value="ECO:0007669"/>
    <property type="project" value="TreeGrafter"/>
</dbReference>
<evidence type="ECO:0000256" key="5">
    <source>
        <dbReference type="ARBA" id="ARBA00014165"/>
    </source>
</evidence>
<dbReference type="InterPro" id="IPR011013">
    <property type="entry name" value="Gal_mutarotase_sf_dom"/>
</dbReference>
<dbReference type="NCBIfam" id="NF008277">
    <property type="entry name" value="PRK11055.1"/>
    <property type="match status" value="1"/>
</dbReference>
<feature type="binding site" evidence="10">
    <location>
        <position position="250"/>
    </location>
    <ligand>
        <name>beta-D-galactose</name>
        <dbReference type="ChEBI" id="CHEBI:27667"/>
    </ligand>
</feature>
<dbReference type="InterPro" id="IPR015443">
    <property type="entry name" value="Aldose_1-epimerase"/>
</dbReference>
<feature type="active site" description="Proton acceptor" evidence="9">
    <location>
        <position position="313"/>
    </location>
</feature>
<evidence type="ECO:0000313" key="13">
    <source>
        <dbReference type="Proteomes" id="UP000674938"/>
    </source>
</evidence>
<dbReference type="InterPro" id="IPR047215">
    <property type="entry name" value="Galactose_mutarotase-like"/>
</dbReference>
<dbReference type="RefSeq" id="WP_209527492.1">
    <property type="nucleotide sequence ID" value="NZ_JAEEGA010000006.1"/>
</dbReference>
<dbReference type="SUPFAM" id="SSF74650">
    <property type="entry name" value="Galactose mutarotase-like"/>
    <property type="match status" value="1"/>
</dbReference>
<dbReference type="Gene3D" id="2.70.98.10">
    <property type="match status" value="1"/>
</dbReference>
<comment type="pathway">
    <text evidence="2 8">Carbohydrate metabolism; hexose metabolism.</text>
</comment>
<evidence type="ECO:0000256" key="2">
    <source>
        <dbReference type="ARBA" id="ARBA00005028"/>
    </source>
</evidence>
<evidence type="ECO:0000256" key="3">
    <source>
        <dbReference type="ARBA" id="ARBA00006206"/>
    </source>
</evidence>
<evidence type="ECO:0000256" key="1">
    <source>
        <dbReference type="ARBA" id="ARBA00001614"/>
    </source>
</evidence>
<keyword evidence="13" id="KW-1185">Reference proteome</keyword>
<sequence length="346" mass="37978">MKVEKKAFGSAGSTLYVIENDNGLILEVTDFGARVVRLLVPTKSGELTNIVLGFADEESYREHDTYFGATIGRVAGRLAKGQFKGHSAVQHFDQNEGLNTLHGGADSFEVKRWQTDIIETSSDVKVVFSYTSPDGENGFKGNLSAKVTYTFSNENEWRLDYEGETDHETLYNPTNHVYFNLSGSLAQPIDNHSLYVAAEHYGVIDDESLPTGELRAVTGTAFDFTAQPGRVLKDGFSQSDQQVALVSGYDHPFLLAAPSLLQTQVRLTEPQTGISLEMRTTSPAVVIYTTNIGQKQFTMFGETVSHHSGITLETQVLPDAVNHEGFGNIVLNPGETFKATTIFSIY</sequence>
<dbReference type="InterPro" id="IPR014718">
    <property type="entry name" value="GH-type_carb-bd"/>
</dbReference>
<evidence type="ECO:0000256" key="6">
    <source>
        <dbReference type="ARBA" id="ARBA00023235"/>
    </source>
</evidence>
<dbReference type="AlphaFoldDB" id="A0A940PDG5"/>
<dbReference type="PIRSF" id="PIRSF005096">
    <property type="entry name" value="GALM"/>
    <property type="match status" value="1"/>
</dbReference>
<feature type="binding site" evidence="11">
    <location>
        <begin position="176"/>
        <end position="178"/>
    </location>
    <ligand>
        <name>beta-D-galactose</name>
        <dbReference type="ChEBI" id="CHEBI:27667"/>
    </ligand>
</feature>
<dbReference type="InterPro" id="IPR018052">
    <property type="entry name" value="Ald1_epimerase_CS"/>
</dbReference>
<keyword evidence="7 8" id="KW-0119">Carbohydrate metabolism</keyword>